<proteinExistence type="predicted"/>
<name>A0A1E1WE21_PECGO</name>
<dbReference type="GO" id="GO:0000463">
    <property type="term" value="P:maturation of LSU-rRNA from tricistronic rRNA transcript (SSU-rRNA, 5.8S rRNA, LSU-rRNA)"/>
    <property type="evidence" value="ECO:0007669"/>
    <property type="project" value="TreeGrafter"/>
</dbReference>
<protein>
    <submittedName>
        <fullName evidence="1">Uncharacterized protein</fullName>
    </submittedName>
</protein>
<organism evidence="1">
    <name type="scientific">Pectinophora gossypiella</name>
    <name type="common">Cotton pink bollworm</name>
    <name type="synonym">Depressaria gossypiella</name>
    <dbReference type="NCBI Taxonomy" id="13191"/>
    <lineage>
        <taxon>Eukaryota</taxon>
        <taxon>Metazoa</taxon>
        <taxon>Ecdysozoa</taxon>
        <taxon>Arthropoda</taxon>
        <taxon>Hexapoda</taxon>
        <taxon>Insecta</taxon>
        <taxon>Pterygota</taxon>
        <taxon>Neoptera</taxon>
        <taxon>Endopterygota</taxon>
        <taxon>Lepidoptera</taxon>
        <taxon>Glossata</taxon>
        <taxon>Ditrysia</taxon>
        <taxon>Gelechioidea</taxon>
        <taxon>Gelechiidae</taxon>
        <taxon>Apatetrinae</taxon>
        <taxon>Pectinophora</taxon>
    </lineage>
</organism>
<dbReference type="InterPro" id="IPR039844">
    <property type="entry name" value="URB1"/>
</dbReference>
<reference evidence="1" key="1">
    <citation type="submission" date="2015-09" db="EMBL/GenBank/DDBJ databases">
        <title>De novo assembly of Pectinophora gossypiella (Pink Bollworm) gut transcriptome.</title>
        <authorList>
            <person name="Tassone E.E."/>
        </authorList>
    </citation>
    <scope>NUCLEOTIDE SEQUENCE</scope>
</reference>
<sequence>ISKNKSVMKSQQIPVYLSAYHATRSPCDRMILTILHHYESNGQPVNEYKPYVFGDSAANHYAVRKNRTASLWAHPTPNQVLNLFEKDIIERTIRNFPVMQKMHYDYELPANIDLTNSEQSIKTVFKRLSEEGLFKQRNIKDNEGVIGDFILRIKYEE</sequence>
<dbReference type="AlphaFoldDB" id="A0A1E1WE21"/>
<gene>
    <name evidence="1" type="ORF">g.406</name>
</gene>
<evidence type="ECO:0000313" key="1">
    <source>
        <dbReference type="EMBL" id="JAT85205.1"/>
    </source>
</evidence>
<accession>A0A1E1WE21</accession>
<dbReference type="EMBL" id="GDQN01005849">
    <property type="protein sequence ID" value="JAT85205.1"/>
    <property type="molecule type" value="Transcribed_RNA"/>
</dbReference>
<feature type="non-terminal residue" evidence="1">
    <location>
        <position position="1"/>
    </location>
</feature>
<dbReference type="GO" id="GO:0005730">
    <property type="term" value="C:nucleolus"/>
    <property type="evidence" value="ECO:0007669"/>
    <property type="project" value="TreeGrafter"/>
</dbReference>
<dbReference type="OrthoDB" id="72892at2759"/>
<dbReference type="GO" id="GO:0000466">
    <property type="term" value="P:maturation of 5.8S rRNA from tricistronic rRNA transcript (SSU-rRNA, 5.8S rRNA, LSU-rRNA)"/>
    <property type="evidence" value="ECO:0007669"/>
    <property type="project" value="TreeGrafter"/>
</dbReference>
<dbReference type="PANTHER" id="PTHR13500:SF0">
    <property type="entry name" value="NUCLEOLAR PRE-RIBOSOMAL-ASSOCIATED PROTEIN 1"/>
    <property type="match status" value="1"/>
</dbReference>
<feature type="non-terminal residue" evidence="1">
    <location>
        <position position="157"/>
    </location>
</feature>
<dbReference type="PANTHER" id="PTHR13500">
    <property type="entry name" value="NUCLEOLAR PRERIBOSOMAL-ASSOCIATED PROTEIN 1"/>
    <property type="match status" value="1"/>
</dbReference>